<evidence type="ECO:0000259" key="12">
    <source>
        <dbReference type="Pfam" id="PF01514"/>
    </source>
</evidence>
<accession>A0A212RBG1</accession>
<dbReference type="PRINTS" id="PR01009">
    <property type="entry name" value="FLGMRINGFLIF"/>
</dbReference>
<evidence type="ECO:0000256" key="11">
    <source>
        <dbReference type="SAM" id="Phobius"/>
    </source>
</evidence>
<dbReference type="GO" id="GO:0009431">
    <property type="term" value="C:bacterial-type flagellum basal body, MS ring"/>
    <property type="evidence" value="ECO:0007669"/>
    <property type="project" value="InterPro"/>
</dbReference>
<feature type="domain" description="Flagellar M-ring C-terminal" evidence="13">
    <location>
        <begin position="267"/>
        <end position="432"/>
    </location>
</feature>
<dbReference type="PANTHER" id="PTHR30046">
    <property type="entry name" value="FLAGELLAR M-RING PROTEIN"/>
    <property type="match status" value="1"/>
</dbReference>
<dbReference type="GO" id="GO:0005886">
    <property type="term" value="C:plasma membrane"/>
    <property type="evidence" value="ECO:0007669"/>
    <property type="project" value="UniProtKB-SubCell"/>
</dbReference>
<evidence type="ECO:0000256" key="1">
    <source>
        <dbReference type="ARBA" id="ARBA00004117"/>
    </source>
</evidence>
<feature type="region of interest" description="Disordered" evidence="10">
    <location>
        <begin position="288"/>
        <end position="363"/>
    </location>
</feature>
<dbReference type="OrthoDB" id="9807026at2"/>
<evidence type="ECO:0000256" key="6">
    <source>
        <dbReference type="ARBA" id="ARBA00022989"/>
    </source>
</evidence>
<evidence type="ECO:0000256" key="7">
    <source>
        <dbReference type="ARBA" id="ARBA00023136"/>
    </source>
</evidence>
<feature type="transmembrane region" description="Helical" evidence="11">
    <location>
        <begin position="36"/>
        <end position="55"/>
    </location>
</feature>
<feature type="transmembrane region" description="Helical" evidence="11">
    <location>
        <begin position="455"/>
        <end position="473"/>
    </location>
</feature>
<evidence type="ECO:0000259" key="13">
    <source>
        <dbReference type="Pfam" id="PF08345"/>
    </source>
</evidence>
<evidence type="ECO:0000256" key="10">
    <source>
        <dbReference type="SAM" id="MobiDB-lite"/>
    </source>
</evidence>
<keyword evidence="8 9" id="KW-0975">Bacterial flagellum</keyword>
<protein>
    <recommendedName>
        <fullName evidence="9">Flagellar M-ring protein</fullName>
    </recommendedName>
</protein>
<keyword evidence="15" id="KW-1185">Reference proteome</keyword>
<evidence type="ECO:0000256" key="3">
    <source>
        <dbReference type="ARBA" id="ARBA00007971"/>
    </source>
</evidence>
<dbReference type="Proteomes" id="UP000197065">
    <property type="component" value="Unassembled WGS sequence"/>
</dbReference>
<keyword evidence="5 11" id="KW-0812">Transmembrane</keyword>
<dbReference type="InterPro" id="IPR000067">
    <property type="entry name" value="FlgMring_FliF"/>
</dbReference>
<dbReference type="InterPro" id="IPR045851">
    <property type="entry name" value="AMP-bd_C_sf"/>
</dbReference>
<feature type="domain" description="Flagellar M-ring N-terminal" evidence="12">
    <location>
        <begin position="58"/>
        <end position="233"/>
    </location>
</feature>
<dbReference type="PANTHER" id="PTHR30046:SF0">
    <property type="entry name" value="FLAGELLAR M-RING PROTEIN"/>
    <property type="match status" value="1"/>
</dbReference>
<dbReference type="InterPro" id="IPR013556">
    <property type="entry name" value="Flag_M-ring_C"/>
</dbReference>
<evidence type="ECO:0000256" key="4">
    <source>
        <dbReference type="ARBA" id="ARBA00022475"/>
    </source>
</evidence>
<keyword evidence="14" id="KW-0966">Cell projection</keyword>
<dbReference type="PIRSF" id="PIRSF004862">
    <property type="entry name" value="FliF"/>
    <property type="match status" value="1"/>
</dbReference>
<evidence type="ECO:0000256" key="9">
    <source>
        <dbReference type="PIRNR" id="PIRNR004862"/>
    </source>
</evidence>
<dbReference type="EMBL" id="FYEH01000007">
    <property type="protein sequence ID" value="SNB69586.1"/>
    <property type="molecule type" value="Genomic_DNA"/>
</dbReference>
<evidence type="ECO:0000313" key="15">
    <source>
        <dbReference type="Proteomes" id="UP000197065"/>
    </source>
</evidence>
<comment type="similarity">
    <text evidence="3 9">Belongs to the FliF family.</text>
</comment>
<evidence type="ECO:0000256" key="2">
    <source>
        <dbReference type="ARBA" id="ARBA00004651"/>
    </source>
</evidence>
<dbReference type="GO" id="GO:0071973">
    <property type="term" value="P:bacterial-type flagellum-dependent cell motility"/>
    <property type="evidence" value="ECO:0007669"/>
    <property type="project" value="InterPro"/>
</dbReference>
<keyword evidence="7 11" id="KW-0472">Membrane</keyword>
<feature type="compositionally biased region" description="Polar residues" evidence="10">
    <location>
        <begin position="354"/>
        <end position="363"/>
    </location>
</feature>
<dbReference type="NCBIfam" id="TIGR00206">
    <property type="entry name" value="fliF"/>
    <property type="match status" value="1"/>
</dbReference>
<evidence type="ECO:0000256" key="5">
    <source>
        <dbReference type="ARBA" id="ARBA00022692"/>
    </source>
</evidence>
<feature type="compositionally biased region" description="Polar residues" evidence="10">
    <location>
        <begin position="319"/>
        <end position="330"/>
    </location>
</feature>
<sequence>MTNSATLPATLNAADTSRGPAAGLLGLFKALGPMRILAMGAVALATLGFFAFLIFKVTAPDYTILFGDLEPAAAGQIVDRLEGMSVAHKLSDDGRTILVPESMVAKLRMDLAQNGLPAAGPAGYELLDSSNAFTSTDLLTNLNLRRALEGELARTITALNGVASARVHLVQPKRELFERDQQHSSASVFVKLKGSAGLEPRQVQGIRQLVASAVPGLTPERITIVDDQGNLLARAREDGNDEVDQDELESQRIGYEGRLRQKVLNLLEPSIGMNRVEVEIHADMDFDNETTTSESFDPDRAVPRSTQTTEDKSERTESQPDSPTTVSNNLPTAQAATPAPGPGSSEKTARTEETTNYEISKTVTNHVRRGAQIKRLTIAVQVAEAQVQAADGQIISQPRDASELAQLAALVKTATGFDEQRGDVVEIVSRKFSPVPSLADEAAPTLLSRIDFGKIANYGMLGGLALLLIFFGLRPLTRELARAAGRTEVLPTPIEAQAALVTGDDVPLLTSTATREFTPIELTEIADGMNTGAGHAAAGEEMVQLPQVTGAIRGELVRNANGLIKERPEETLRVLRGWLGGGQ</sequence>
<dbReference type="RefSeq" id="WP_088561594.1">
    <property type="nucleotide sequence ID" value="NZ_FYEH01000007.1"/>
</dbReference>
<organism evidence="14 15">
    <name type="scientific">Arboricoccus pini</name>
    <dbReference type="NCBI Taxonomy" id="1963835"/>
    <lineage>
        <taxon>Bacteria</taxon>
        <taxon>Pseudomonadati</taxon>
        <taxon>Pseudomonadota</taxon>
        <taxon>Alphaproteobacteria</taxon>
        <taxon>Geminicoccales</taxon>
        <taxon>Geminicoccaceae</taxon>
        <taxon>Arboricoccus</taxon>
    </lineage>
</organism>
<gene>
    <name evidence="14" type="ORF">SAMN07250955_10713</name>
</gene>
<dbReference type="Pfam" id="PF08345">
    <property type="entry name" value="YscJ_FliF_C"/>
    <property type="match status" value="1"/>
</dbReference>
<feature type="compositionally biased region" description="Basic and acidic residues" evidence="10">
    <location>
        <begin position="309"/>
        <end position="318"/>
    </location>
</feature>
<name>A0A212RBG1_9PROT</name>
<comment type="function">
    <text evidence="9">The M ring may be actively involved in energy transduction.</text>
</comment>
<dbReference type="GO" id="GO:0003774">
    <property type="term" value="F:cytoskeletal motor activity"/>
    <property type="evidence" value="ECO:0007669"/>
    <property type="project" value="InterPro"/>
</dbReference>
<dbReference type="Gene3D" id="3.30.300.30">
    <property type="match status" value="1"/>
</dbReference>
<reference evidence="14 15" key="1">
    <citation type="submission" date="2017-06" db="EMBL/GenBank/DDBJ databases">
        <authorList>
            <person name="Kim H.J."/>
            <person name="Triplett B.A."/>
        </authorList>
    </citation>
    <scope>NUCLEOTIDE SEQUENCE [LARGE SCALE GENOMIC DNA]</scope>
    <source>
        <strain evidence="14 15">B29T1</strain>
    </source>
</reference>
<keyword evidence="14" id="KW-0969">Cilium</keyword>
<evidence type="ECO:0000256" key="8">
    <source>
        <dbReference type="ARBA" id="ARBA00023143"/>
    </source>
</evidence>
<dbReference type="AlphaFoldDB" id="A0A212RBG1"/>
<evidence type="ECO:0000313" key="14">
    <source>
        <dbReference type="EMBL" id="SNB69586.1"/>
    </source>
</evidence>
<keyword evidence="4" id="KW-1003">Cell membrane</keyword>
<comment type="subcellular location">
    <subcellularLocation>
        <location evidence="1 9">Bacterial flagellum basal body</location>
    </subcellularLocation>
    <subcellularLocation>
        <location evidence="2">Cell membrane</location>
        <topology evidence="2">Multi-pass membrane protein</topology>
    </subcellularLocation>
</comment>
<keyword evidence="14" id="KW-0282">Flagellum</keyword>
<dbReference type="Pfam" id="PF01514">
    <property type="entry name" value="YscJ_FliF"/>
    <property type="match status" value="1"/>
</dbReference>
<proteinExistence type="inferred from homology"/>
<dbReference type="InterPro" id="IPR043427">
    <property type="entry name" value="YscJ/FliF"/>
</dbReference>
<dbReference type="InterPro" id="IPR006182">
    <property type="entry name" value="FliF_N_dom"/>
</dbReference>
<keyword evidence="6 11" id="KW-1133">Transmembrane helix</keyword>